<dbReference type="Gene3D" id="1.20.1250.20">
    <property type="entry name" value="MFS general substrate transporter like domains"/>
    <property type="match status" value="1"/>
</dbReference>
<evidence type="ECO:0000256" key="5">
    <source>
        <dbReference type="SAM" id="MobiDB-lite"/>
    </source>
</evidence>
<dbReference type="InterPro" id="IPR020846">
    <property type="entry name" value="MFS_dom"/>
</dbReference>
<dbReference type="Proteomes" id="UP000626109">
    <property type="component" value="Unassembled WGS sequence"/>
</dbReference>
<dbReference type="Pfam" id="PF18199">
    <property type="entry name" value="Dynein_C"/>
    <property type="match status" value="1"/>
</dbReference>
<comment type="caution">
    <text evidence="8">The sequence shown here is derived from an EMBL/GenBank/DDBJ whole genome shotgun (WGS) entry which is preliminary data.</text>
</comment>
<feature type="transmembrane region" description="Helical" evidence="6">
    <location>
        <begin position="287"/>
        <end position="306"/>
    </location>
</feature>
<evidence type="ECO:0000256" key="3">
    <source>
        <dbReference type="ARBA" id="ARBA00022989"/>
    </source>
</evidence>
<dbReference type="GO" id="GO:0007018">
    <property type="term" value="P:microtubule-based movement"/>
    <property type="evidence" value="ECO:0007669"/>
    <property type="project" value="InterPro"/>
</dbReference>
<dbReference type="Pfam" id="PF00083">
    <property type="entry name" value="Sugar_tr"/>
    <property type="match status" value="1"/>
</dbReference>
<dbReference type="InterPro" id="IPR026983">
    <property type="entry name" value="DHC"/>
</dbReference>
<feature type="transmembrane region" description="Helical" evidence="6">
    <location>
        <begin position="357"/>
        <end position="379"/>
    </location>
</feature>
<dbReference type="Gene3D" id="1.20.1270.280">
    <property type="match status" value="1"/>
</dbReference>
<proteinExistence type="predicted"/>
<dbReference type="GO" id="GO:0022857">
    <property type="term" value="F:transmembrane transporter activity"/>
    <property type="evidence" value="ECO:0007669"/>
    <property type="project" value="InterPro"/>
</dbReference>
<evidence type="ECO:0000313" key="9">
    <source>
        <dbReference type="Proteomes" id="UP000626109"/>
    </source>
</evidence>
<dbReference type="InterPro" id="IPR005828">
    <property type="entry name" value="MFS_sugar_transport-like"/>
</dbReference>
<evidence type="ECO:0000313" key="8">
    <source>
        <dbReference type="EMBL" id="CAE8683855.1"/>
    </source>
</evidence>
<dbReference type="Gene3D" id="3.10.490.20">
    <property type="match status" value="1"/>
</dbReference>
<dbReference type="GO" id="GO:0030286">
    <property type="term" value="C:dynein complex"/>
    <property type="evidence" value="ECO:0007669"/>
    <property type="project" value="InterPro"/>
</dbReference>
<comment type="subcellular location">
    <subcellularLocation>
        <location evidence="1">Membrane</location>
        <topology evidence="1">Multi-pass membrane protein</topology>
    </subcellularLocation>
</comment>
<feature type="transmembrane region" description="Helical" evidence="6">
    <location>
        <begin position="217"/>
        <end position="238"/>
    </location>
</feature>
<sequence length="430" mass="47814">DTSNSMMPKGGGGGEGLKTPDQIMDESSKKFLVDIRPPFDIEYISAKYAVNYNESMNTVLNQEALRFNKLVQRVRDSLVDIGKAVKGLVIMGPDLEEVATGILLNKQPEFWKKASYPSLKPMSSYVVDLCARLKFLTDWVDFSHPDNFWISGFYFTQSFLTGQLQNYARANKLPIDTLIWTFHIMKKEIQIPHPKPDRGCIAGAMGTATDLQHLLRVYWSLLLGNMLEWYEFAVYGYLEVYLAKNFFSGSVLATWLGFATAFLARPLGGLFLGLAGDTFGRSASVNISIVGMLVGTVGQGLIPSFLWPVANSTWVGHLGLVLLVLLRILQGLCTGGEISAVSTYITEVGPPKALGRSIAFIAITANLGFLSARAVVYVMVKLLGEEQMMQWGWRIPFLLALLPGLIAMVGRRERGHQRGEFFRRGLQHRE</sequence>
<dbReference type="FunFam" id="1.20.1270.280:FF:000001">
    <property type="entry name" value="dynein heavy chain 7, axonemal"/>
    <property type="match status" value="1"/>
</dbReference>
<protein>
    <recommendedName>
        <fullName evidence="7">Major facilitator superfamily (MFS) profile domain-containing protein</fullName>
    </recommendedName>
</protein>
<evidence type="ECO:0000256" key="4">
    <source>
        <dbReference type="ARBA" id="ARBA00023136"/>
    </source>
</evidence>
<feature type="domain" description="Major facilitator superfamily (MFS) profile" evidence="7">
    <location>
        <begin position="217"/>
        <end position="430"/>
    </location>
</feature>
<reference evidence="8" key="1">
    <citation type="submission" date="2021-02" db="EMBL/GenBank/DDBJ databases">
        <authorList>
            <person name="Dougan E. K."/>
            <person name="Rhodes N."/>
            <person name="Thang M."/>
            <person name="Chan C."/>
        </authorList>
    </citation>
    <scope>NUCLEOTIDE SEQUENCE</scope>
</reference>
<feature type="transmembrane region" description="Helical" evidence="6">
    <location>
        <begin position="250"/>
        <end position="275"/>
    </location>
</feature>
<gene>
    <name evidence="8" type="ORF">PGLA2088_LOCUS23660</name>
</gene>
<dbReference type="InterPro" id="IPR043160">
    <property type="entry name" value="Dynein_C_barrel"/>
</dbReference>
<dbReference type="GO" id="GO:0051959">
    <property type="term" value="F:dynein light intermediate chain binding"/>
    <property type="evidence" value="ECO:0007669"/>
    <property type="project" value="InterPro"/>
</dbReference>
<dbReference type="PANTHER" id="PTHR22878">
    <property type="entry name" value="DYNEIN HEAVY CHAIN 6, AXONEMAL-LIKE-RELATED"/>
    <property type="match status" value="1"/>
</dbReference>
<dbReference type="SUPFAM" id="SSF103473">
    <property type="entry name" value="MFS general substrate transporter"/>
    <property type="match status" value="1"/>
</dbReference>
<dbReference type="InterPro" id="IPR041228">
    <property type="entry name" value="Dynein_C"/>
</dbReference>
<feature type="region of interest" description="Disordered" evidence="5">
    <location>
        <begin position="1"/>
        <end position="20"/>
    </location>
</feature>
<evidence type="ECO:0000256" key="6">
    <source>
        <dbReference type="SAM" id="Phobius"/>
    </source>
</evidence>
<dbReference type="PANTHER" id="PTHR22878:SF70">
    <property type="entry name" value="DYNEIN HEAVY CHAIN 2, AXONEMAL"/>
    <property type="match status" value="1"/>
</dbReference>
<feature type="transmembrane region" description="Helical" evidence="6">
    <location>
        <begin position="391"/>
        <end position="410"/>
    </location>
</feature>
<evidence type="ECO:0000256" key="2">
    <source>
        <dbReference type="ARBA" id="ARBA00022692"/>
    </source>
</evidence>
<dbReference type="GO" id="GO:0045505">
    <property type="term" value="F:dynein intermediate chain binding"/>
    <property type="evidence" value="ECO:0007669"/>
    <property type="project" value="InterPro"/>
</dbReference>
<keyword evidence="2 6" id="KW-0812">Transmembrane</keyword>
<evidence type="ECO:0000259" key="7">
    <source>
        <dbReference type="PROSITE" id="PS50850"/>
    </source>
</evidence>
<keyword evidence="4 6" id="KW-0472">Membrane</keyword>
<feature type="non-terminal residue" evidence="8">
    <location>
        <position position="1"/>
    </location>
</feature>
<keyword evidence="3 6" id="KW-1133">Transmembrane helix</keyword>
<name>A0A813JME4_POLGL</name>
<dbReference type="PROSITE" id="PS50850">
    <property type="entry name" value="MFS"/>
    <property type="match status" value="1"/>
</dbReference>
<feature type="transmembrane region" description="Helical" evidence="6">
    <location>
        <begin position="318"/>
        <end position="345"/>
    </location>
</feature>
<dbReference type="InterPro" id="IPR036259">
    <property type="entry name" value="MFS_trans_sf"/>
</dbReference>
<dbReference type="EMBL" id="CAJNNW010026234">
    <property type="protein sequence ID" value="CAE8683855.1"/>
    <property type="molecule type" value="Genomic_DNA"/>
</dbReference>
<evidence type="ECO:0000256" key="1">
    <source>
        <dbReference type="ARBA" id="ARBA00004141"/>
    </source>
</evidence>
<dbReference type="AlphaFoldDB" id="A0A813JME4"/>
<dbReference type="GO" id="GO:0016020">
    <property type="term" value="C:membrane"/>
    <property type="evidence" value="ECO:0007669"/>
    <property type="project" value="UniProtKB-SubCell"/>
</dbReference>
<accession>A0A813JME4</accession>
<organism evidence="8 9">
    <name type="scientific">Polarella glacialis</name>
    <name type="common">Dinoflagellate</name>
    <dbReference type="NCBI Taxonomy" id="89957"/>
    <lineage>
        <taxon>Eukaryota</taxon>
        <taxon>Sar</taxon>
        <taxon>Alveolata</taxon>
        <taxon>Dinophyceae</taxon>
        <taxon>Suessiales</taxon>
        <taxon>Suessiaceae</taxon>
        <taxon>Polarella</taxon>
    </lineage>
</organism>